<evidence type="ECO:0000313" key="4">
    <source>
        <dbReference type="Proteomes" id="UP000824205"/>
    </source>
</evidence>
<keyword evidence="1" id="KW-0472">Membrane</keyword>
<keyword evidence="1" id="KW-0812">Transmembrane</keyword>
<dbReference type="AlphaFoldDB" id="A0A9D1RCL2"/>
<feature type="domain" description="VanZ-like" evidence="2">
    <location>
        <begin position="20"/>
        <end position="142"/>
    </location>
</feature>
<dbReference type="Pfam" id="PF04892">
    <property type="entry name" value="VanZ"/>
    <property type="match status" value="1"/>
</dbReference>
<feature type="transmembrane region" description="Helical" evidence="1">
    <location>
        <begin position="14"/>
        <end position="33"/>
    </location>
</feature>
<reference evidence="3" key="1">
    <citation type="journal article" date="2021" name="PeerJ">
        <title>Extensive microbial diversity within the chicken gut microbiome revealed by metagenomics and culture.</title>
        <authorList>
            <person name="Gilroy R."/>
            <person name="Ravi A."/>
            <person name="Getino M."/>
            <person name="Pursley I."/>
            <person name="Horton D.L."/>
            <person name="Alikhan N.F."/>
            <person name="Baker D."/>
            <person name="Gharbi K."/>
            <person name="Hall N."/>
            <person name="Watson M."/>
            <person name="Adriaenssens E.M."/>
            <person name="Foster-Nyarko E."/>
            <person name="Jarju S."/>
            <person name="Secka A."/>
            <person name="Antonio M."/>
            <person name="Oren A."/>
            <person name="Chaudhuri R.R."/>
            <person name="La Ragione R."/>
            <person name="Hildebrand F."/>
            <person name="Pallen M.J."/>
        </authorList>
    </citation>
    <scope>NUCLEOTIDE SEQUENCE</scope>
    <source>
        <strain evidence="3">421</strain>
    </source>
</reference>
<evidence type="ECO:0000313" key="3">
    <source>
        <dbReference type="EMBL" id="HIW85164.1"/>
    </source>
</evidence>
<accession>A0A9D1RCL2</accession>
<sequence length="161" mass="17674">MQQERNRAAGYPKAAKIICWLLTAACMCVIFWLSSRTADESSAQSDIFVELLQRIFGDGLITEFIVRKGAHFCEYAGLGFLFALSFYIQFGKTKTPAAVLCASAYAVTDELHQLFVDGRACRAADWAIDTAGAILGATVLLLAVLICKKRAEARENKAIRN</sequence>
<protein>
    <submittedName>
        <fullName evidence="3">VanZ family protein</fullName>
    </submittedName>
</protein>
<dbReference type="Proteomes" id="UP000824205">
    <property type="component" value="Unassembled WGS sequence"/>
</dbReference>
<dbReference type="EMBL" id="DXGE01000007">
    <property type="protein sequence ID" value="HIW85164.1"/>
    <property type="molecule type" value="Genomic_DNA"/>
</dbReference>
<reference evidence="3" key="2">
    <citation type="submission" date="2021-04" db="EMBL/GenBank/DDBJ databases">
        <authorList>
            <person name="Gilroy R."/>
        </authorList>
    </citation>
    <scope>NUCLEOTIDE SEQUENCE</scope>
    <source>
        <strain evidence="3">421</strain>
    </source>
</reference>
<proteinExistence type="predicted"/>
<evidence type="ECO:0000256" key="1">
    <source>
        <dbReference type="SAM" id="Phobius"/>
    </source>
</evidence>
<organism evidence="3 4">
    <name type="scientific">Candidatus Eubacterium faecipullorum</name>
    <dbReference type="NCBI Taxonomy" id="2838571"/>
    <lineage>
        <taxon>Bacteria</taxon>
        <taxon>Bacillati</taxon>
        <taxon>Bacillota</taxon>
        <taxon>Clostridia</taxon>
        <taxon>Eubacteriales</taxon>
        <taxon>Eubacteriaceae</taxon>
        <taxon>Eubacterium</taxon>
    </lineage>
</organism>
<dbReference type="NCBIfam" id="NF037970">
    <property type="entry name" value="vanZ_1"/>
    <property type="match status" value="1"/>
</dbReference>
<evidence type="ECO:0000259" key="2">
    <source>
        <dbReference type="Pfam" id="PF04892"/>
    </source>
</evidence>
<keyword evidence="1" id="KW-1133">Transmembrane helix</keyword>
<feature type="transmembrane region" description="Helical" evidence="1">
    <location>
        <begin position="126"/>
        <end position="147"/>
    </location>
</feature>
<comment type="caution">
    <text evidence="3">The sequence shown here is derived from an EMBL/GenBank/DDBJ whole genome shotgun (WGS) entry which is preliminary data.</text>
</comment>
<dbReference type="InterPro" id="IPR006976">
    <property type="entry name" value="VanZ-like"/>
</dbReference>
<gene>
    <name evidence="3" type="ORF">IAA48_01575</name>
</gene>
<name>A0A9D1RCL2_9FIRM</name>